<keyword evidence="2" id="KW-0479">Metal-binding</keyword>
<evidence type="ECO:0000313" key="5">
    <source>
        <dbReference type="EMBL" id="KAG0454907.1"/>
    </source>
</evidence>
<dbReference type="InterPro" id="IPR036412">
    <property type="entry name" value="HAD-like_sf"/>
</dbReference>
<dbReference type="InterPro" id="IPR016965">
    <property type="entry name" value="Pase_PHOSPHO-typ"/>
</dbReference>
<keyword evidence="3" id="KW-0378">Hydrolase</keyword>
<dbReference type="Pfam" id="PF06888">
    <property type="entry name" value="Put_Phosphatase"/>
    <property type="match status" value="1"/>
</dbReference>
<evidence type="ECO:0000313" key="7">
    <source>
        <dbReference type="Proteomes" id="UP000636800"/>
    </source>
</evidence>
<dbReference type="NCBIfam" id="TIGR01488">
    <property type="entry name" value="HAD-SF-IB"/>
    <property type="match status" value="1"/>
</dbReference>
<name>A0A835UE48_VANPL</name>
<dbReference type="OrthoDB" id="10267182at2759"/>
<evidence type="ECO:0000256" key="3">
    <source>
        <dbReference type="ARBA" id="ARBA00022801"/>
    </source>
</evidence>
<protein>
    <submittedName>
        <fullName evidence="6">Uncharacterized protein</fullName>
    </submittedName>
</protein>
<evidence type="ECO:0000256" key="2">
    <source>
        <dbReference type="ARBA" id="ARBA00022723"/>
    </source>
</evidence>
<comment type="caution">
    <text evidence="6">The sequence shown here is derived from an EMBL/GenBank/DDBJ whole genome shotgun (WGS) entry which is preliminary data.</text>
</comment>
<keyword evidence="4" id="KW-0460">Magnesium</keyword>
<organism evidence="6 8">
    <name type="scientific">Vanilla planifolia</name>
    <name type="common">Vanilla</name>
    <dbReference type="NCBI Taxonomy" id="51239"/>
    <lineage>
        <taxon>Eukaryota</taxon>
        <taxon>Viridiplantae</taxon>
        <taxon>Streptophyta</taxon>
        <taxon>Embryophyta</taxon>
        <taxon>Tracheophyta</taxon>
        <taxon>Spermatophyta</taxon>
        <taxon>Magnoliopsida</taxon>
        <taxon>Liliopsida</taxon>
        <taxon>Asparagales</taxon>
        <taxon>Orchidaceae</taxon>
        <taxon>Vanilloideae</taxon>
        <taxon>Vanilleae</taxon>
        <taxon>Vanilla</taxon>
    </lineage>
</organism>
<dbReference type="PANTHER" id="PTHR20889:SF12">
    <property type="entry name" value="LP01149P"/>
    <property type="match status" value="1"/>
</dbReference>
<evidence type="ECO:0000313" key="8">
    <source>
        <dbReference type="Proteomes" id="UP000639772"/>
    </source>
</evidence>
<dbReference type="GO" id="GO:0046872">
    <property type="term" value="F:metal ion binding"/>
    <property type="evidence" value="ECO:0007669"/>
    <property type="project" value="UniProtKB-KW"/>
</dbReference>
<dbReference type="EMBL" id="JADCNM010000013">
    <property type="protein sequence ID" value="KAG0456041.1"/>
    <property type="molecule type" value="Genomic_DNA"/>
</dbReference>
<evidence type="ECO:0000256" key="1">
    <source>
        <dbReference type="ARBA" id="ARBA00001946"/>
    </source>
</evidence>
<dbReference type="Proteomes" id="UP000639772">
    <property type="component" value="Chromosome 13"/>
</dbReference>
<evidence type="ECO:0000313" key="6">
    <source>
        <dbReference type="EMBL" id="KAG0456041.1"/>
    </source>
</evidence>
<reference evidence="7 8" key="1">
    <citation type="journal article" date="2020" name="Nat. Food">
        <title>A phased Vanilla planifolia genome enables genetic improvement of flavour and production.</title>
        <authorList>
            <person name="Hasing T."/>
            <person name="Tang H."/>
            <person name="Brym M."/>
            <person name="Khazi F."/>
            <person name="Huang T."/>
            <person name="Chambers A.H."/>
        </authorList>
    </citation>
    <scope>NUCLEOTIDE SEQUENCE [LARGE SCALE GENOMIC DNA]</scope>
    <source>
        <tissue evidence="6">Leaf</tissue>
    </source>
</reference>
<dbReference type="GO" id="GO:0016791">
    <property type="term" value="F:phosphatase activity"/>
    <property type="evidence" value="ECO:0007669"/>
    <property type="project" value="InterPro"/>
</dbReference>
<dbReference type="InterPro" id="IPR006384">
    <property type="entry name" value="HAD_hydro_PyrdxlP_Pase-like"/>
</dbReference>
<dbReference type="PANTHER" id="PTHR20889">
    <property type="entry name" value="PHOSPHATASE, ORPHAN 1, 2"/>
    <property type="match status" value="1"/>
</dbReference>
<dbReference type="Gene3D" id="3.40.50.1000">
    <property type="entry name" value="HAD superfamily/HAD-like"/>
    <property type="match status" value="1"/>
</dbReference>
<sequence length="297" mass="33672">MAGTLIIFDFDETIIDCESDDWVVDELGATEVFHSLLHTMPWNSLMDRMMREIQGQVRTIEDIAEVLRRVSLDHHVVSAIRTSSVLGCDLRVVSDANAFFIEAILERHGIMECFTEIITNPSYVDDEGRLRISPYHNYAKSSHGCPICPPNMCKSKIMERIRAEGTKRVIYLGDGKGDYCPSLQLEYGDFVMPRKNYPLRYLIQDDPSLLKAGIHEWSNGADMEWVLLELVKRTDLSSNASVACKMETNAVPSRAGLPKALQIAQKKKKNGANFRPNYHKTTNNKINTFSTLNKLEQ</sequence>
<evidence type="ECO:0000256" key="4">
    <source>
        <dbReference type="ARBA" id="ARBA00022842"/>
    </source>
</evidence>
<gene>
    <name evidence="6" type="ORF">HPP92_023829</name>
    <name evidence="5" type="ORF">HPP92_024199</name>
</gene>
<dbReference type="SUPFAM" id="SSF56784">
    <property type="entry name" value="HAD-like"/>
    <property type="match status" value="1"/>
</dbReference>
<accession>A0A835UE48</accession>
<dbReference type="NCBIfam" id="TIGR01489">
    <property type="entry name" value="DKMTPPase-SF"/>
    <property type="match status" value="1"/>
</dbReference>
<dbReference type="InterPro" id="IPR023214">
    <property type="entry name" value="HAD_sf"/>
</dbReference>
<dbReference type="AlphaFoldDB" id="A0A835UE48"/>
<dbReference type="EMBL" id="JADCNL010000013">
    <property type="protein sequence ID" value="KAG0454907.1"/>
    <property type="molecule type" value="Genomic_DNA"/>
</dbReference>
<keyword evidence="7" id="KW-1185">Reference proteome</keyword>
<comment type="cofactor">
    <cofactor evidence="1">
        <name>Mg(2+)</name>
        <dbReference type="ChEBI" id="CHEBI:18420"/>
    </cofactor>
</comment>
<dbReference type="Proteomes" id="UP000636800">
    <property type="component" value="Chromosome 13"/>
</dbReference>
<proteinExistence type="predicted"/>